<dbReference type="InterPro" id="IPR001789">
    <property type="entry name" value="Sig_transdc_resp-reg_receiver"/>
</dbReference>
<dbReference type="PANTHER" id="PTHR43711:SF31">
    <property type="entry name" value="HISTIDINE KINASE"/>
    <property type="match status" value="1"/>
</dbReference>
<dbReference type="Proteomes" id="UP000812277">
    <property type="component" value="Unassembled WGS sequence"/>
</dbReference>
<evidence type="ECO:0000256" key="7">
    <source>
        <dbReference type="ARBA" id="ARBA00022741"/>
    </source>
</evidence>
<dbReference type="InterPro" id="IPR004358">
    <property type="entry name" value="Sig_transdc_His_kin-like_C"/>
</dbReference>
<dbReference type="PANTHER" id="PTHR43711">
    <property type="entry name" value="TWO-COMPONENT HISTIDINE KINASE"/>
    <property type="match status" value="1"/>
</dbReference>
<evidence type="ECO:0000256" key="13">
    <source>
        <dbReference type="SAM" id="Coils"/>
    </source>
</evidence>
<comment type="caution">
    <text evidence="18">The sequence shown here is derived from an EMBL/GenBank/DDBJ whole genome shotgun (WGS) entry which is preliminary data.</text>
</comment>
<evidence type="ECO:0000256" key="14">
    <source>
        <dbReference type="SAM" id="Phobius"/>
    </source>
</evidence>
<keyword evidence="14" id="KW-1133">Transmembrane helix</keyword>
<dbReference type="Gene3D" id="6.10.340.10">
    <property type="match status" value="1"/>
</dbReference>
<dbReference type="EC" id="2.7.13.3" evidence="3"/>
<evidence type="ECO:0000256" key="11">
    <source>
        <dbReference type="ARBA" id="ARBA00023136"/>
    </source>
</evidence>
<evidence type="ECO:0000259" key="16">
    <source>
        <dbReference type="PROSITE" id="PS50110"/>
    </source>
</evidence>
<feature type="modified residue" description="4-aspartylphosphate" evidence="12">
    <location>
        <position position="881"/>
    </location>
</feature>
<name>A0ABS7D9S0_9BACL</name>
<evidence type="ECO:0000256" key="5">
    <source>
        <dbReference type="ARBA" id="ARBA00022553"/>
    </source>
</evidence>
<evidence type="ECO:0000256" key="1">
    <source>
        <dbReference type="ARBA" id="ARBA00000085"/>
    </source>
</evidence>
<feature type="transmembrane region" description="Helical" evidence="14">
    <location>
        <begin position="184"/>
        <end position="207"/>
    </location>
</feature>
<dbReference type="Gene3D" id="3.30.450.20">
    <property type="entry name" value="PAS domain"/>
    <property type="match status" value="1"/>
</dbReference>
<dbReference type="SUPFAM" id="SSF55874">
    <property type="entry name" value="ATPase domain of HSP90 chaperone/DNA topoisomerase II/histidine kinase"/>
    <property type="match status" value="1"/>
</dbReference>
<dbReference type="InterPro" id="IPR035965">
    <property type="entry name" value="PAS-like_dom_sf"/>
</dbReference>
<keyword evidence="19" id="KW-1185">Reference proteome</keyword>
<protein>
    <recommendedName>
        <fullName evidence="3">histidine kinase</fullName>
        <ecNumber evidence="3">2.7.13.3</ecNumber>
    </recommendedName>
</protein>
<dbReference type="PROSITE" id="PS50885">
    <property type="entry name" value="HAMP"/>
    <property type="match status" value="1"/>
</dbReference>
<dbReference type="RefSeq" id="WP_219873936.1">
    <property type="nucleotide sequence ID" value="NZ_JAHZIJ010000015.1"/>
</dbReference>
<comment type="catalytic activity">
    <reaction evidence="1">
        <text>ATP + protein L-histidine = ADP + protein N-phospho-L-histidine.</text>
        <dbReference type="EC" id="2.7.13.3"/>
    </reaction>
</comment>
<feature type="domain" description="Histidine kinase" evidence="15">
    <location>
        <begin position="608"/>
        <end position="822"/>
    </location>
</feature>
<keyword evidence="13" id="KW-0175">Coiled coil</keyword>
<dbReference type="Pfam" id="PF00672">
    <property type="entry name" value="HAMP"/>
    <property type="match status" value="1"/>
</dbReference>
<dbReference type="InterPro" id="IPR003594">
    <property type="entry name" value="HATPase_dom"/>
</dbReference>
<evidence type="ECO:0000256" key="8">
    <source>
        <dbReference type="ARBA" id="ARBA00022777"/>
    </source>
</evidence>
<keyword evidence="11 14" id="KW-0472">Membrane</keyword>
<dbReference type="SMART" id="SM00388">
    <property type="entry name" value="HisKA"/>
    <property type="match status" value="1"/>
</dbReference>
<feature type="domain" description="HAMP" evidence="17">
    <location>
        <begin position="209"/>
        <end position="261"/>
    </location>
</feature>
<dbReference type="InterPro" id="IPR003661">
    <property type="entry name" value="HisK_dim/P_dom"/>
</dbReference>
<evidence type="ECO:0000259" key="15">
    <source>
        <dbReference type="PROSITE" id="PS50109"/>
    </source>
</evidence>
<dbReference type="Gene3D" id="1.10.287.130">
    <property type="match status" value="1"/>
</dbReference>
<evidence type="ECO:0000256" key="10">
    <source>
        <dbReference type="ARBA" id="ARBA00023012"/>
    </source>
</evidence>
<feature type="transmembrane region" description="Helical" evidence="14">
    <location>
        <begin position="12"/>
        <end position="35"/>
    </location>
</feature>
<dbReference type="SUPFAM" id="SSF47384">
    <property type="entry name" value="Homodimeric domain of signal transducing histidine kinase"/>
    <property type="match status" value="1"/>
</dbReference>
<keyword evidence="4" id="KW-1003">Cell membrane</keyword>
<dbReference type="Pfam" id="PF00072">
    <property type="entry name" value="Response_reg"/>
    <property type="match status" value="1"/>
</dbReference>
<dbReference type="PROSITE" id="PS50110">
    <property type="entry name" value="RESPONSE_REGULATORY"/>
    <property type="match status" value="1"/>
</dbReference>
<dbReference type="CDD" id="cd06225">
    <property type="entry name" value="HAMP"/>
    <property type="match status" value="1"/>
</dbReference>
<evidence type="ECO:0000313" key="19">
    <source>
        <dbReference type="Proteomes" id="UP000812277"/>
    </source>
</evidence>
<keyword evidence="5 12" id="KW-0597">Phosphoprotein</keyword>
<evidence type="ECO:0000256" key="9">
    <source>
        <dbReference type="ARBA" id="ARBA00022840"/>
    </source>
</evidence>
<dbReference type="EMBL" id="JAHZIJ010000015">
    <property type="protein sequence ID" value="MBW7476692.1"/>
    <property type="molecule type" value="Genomic_DNA"/>
</dbReference>
<dbReference type="PRINTS" id="PR00344">
    <property type="entry name" value="BCTRLSENSOR"/>
</dbReference>
<feature type="domain" description="Response regulatory" evidence="16">
    <location>
        <begin position="829"/>
        <end position="946"/>
    </location>
</feature>
<proteinExistence type="predicted"/>
<dbReference type="SUPFAM" id="SSF55785">
    <property type="entry name" value="PYP-like sensor domain (PAS domain)"/>
    <property type="match status" value="1"/>
</dbReference>
<reference evidence="18 19" key="1">
    <citation type="submission" date="2021-07" db="EMBL/GenBank/DDBJ databases">
        <title>Paenibacillus radiodurans sp. nov., isolated from the southeastern edge of Tengger Desert.</title>
        <authorList>
            <person name="Zhang G."/>
        </authorList>
    </citation>
    <scope>NUCLEOTIDE SEQUENCE [LARGE SCALE GENOMIC DNA]</scope>
    <source>
        <strain evidence="18 19">DT7-4</strain>
    </source>
</reference>
<dbReference type="Gene3D" id="3.40.50.2300">
    <property type="match status" value="1"/>
</dbReference>
<evidence type="ECO:0000259" key="17">
    <source>
        <dbReference type="PROSITE" id="PS50885"/>
    </source>
</evidence>
<dbReference type="Pfam" id="PF00512">
    <property type="entry name" value="HisKA"/>
    <property type="match status" value="1"/>
</dbReference>
<feature type="coiled-coil region" evidence="13">
    <location>
        <begin position="253"/>
        <end position="301"/>
    </location>
</feature>
<dbReference type="InterPro" id="IPR003660">
    <property type="entry name" value="HAMP_dom"/>
</dbReference>
<dbReference type="InterPro" id="IPR036890">
    <property type="entry name" value="HATPase_C_sf"/>
</dbReference>
<dbReference type="InterPro" id="IPR050736">
    <property type="entry name" value="Sensor_HK_Regulatory"/>
</dbReference>
<sequence length="996" mass="112897">MNKDKRGIASNIARWSWIVFISFSLVVILIDFTVYNRLSGLRDRIETQIDKQEQAVEVEWNFQKVASNYRGYIAYGREEFHTEEENARKSFRSALPAWQTGYEGDTATSLQIARIADLAENYFSNIDKGIALKKEEQMDEINTLSQTITTPLLNQIGDEFDAIRTQQQQAIHALLKEERALSTMLIVIQVGILIGFLAIAFLLLRYIHRYVISPVLLIKKAIEEIGSGSYNVLASSNREDEIGQLTNGIVRMAVELERRDNDLNAQLRLVSEQHDELEAQNEEILAQQQEQEEILLKLTEKERQLSLINWYQQLLTGYGDMALFLQHTVPALVEVLKHDSSMVVLKNQREPGTYDILYTYGYSQSLPGERISELYGPAAKAITEKNHLRRARPLSGMERGVHAGYEFAYDDYYPLYSKEDDVTGFLLLTSYGSHTGTPHNQSVAEALVKQFSLAFFAQLAQEDRLQNAKLLAVLNDELQKEKLALQEQGELVDGILSSTQEGMIMCNGQGEVLFANRRFVELFGPVQMGTALDQDHAIADKIQHAIRGQASEFREQFSFASNSGAVRYYELYGCALNDQIHGSRYLLCFRDRTEEEKADLLKSEFVSIVSHELRTPLASVIGFIEILLHRKVTPEKQKVYMETVYKEANRLSNLINDFLDLQRIESGNLKLQLVPIDVDRFIEEVAATWQSKQSHEIRLELSERASFVKADQGQLTQVLHNLISNAIKYSPQATGIDVRVVTSGDIVRIEVQDYGLGIPEGAKDRLFDKFYRVDNTDRREIGGTGLGLAIVKEIVEAHGGRIEFTSRLGEGSTFAVTFEAYPIQSLSNRILILEDDENLHNMIAASLENDQHPSLHIETAEEAIISLAHTKGEAPLLCIVDLQLRGAKTGWDFVHSLLNHETYRTTPVIIASVLEQPADFIEKPNEKYLQKPFNVEKLLRLINNMLGEKVPGANWVLPYQDENKVKSILEDQGLQVKEWKVSEDFIACSIDPQDDE</sequence>
<dbReference type="InterPro" id="IPR000014">
    <property type="entry name" value="PAS"/>
</dbReference>
<comment type="subcellular location">
    <subcellularLocation>
        <location evidence="2">Cell membrane</location>
        <topology evidence="2">Multi-pass membrane protein</topology>
    </subcellularLocation>
</comment>
<keyword evidence="8" id="KW-0418">Kinase</keyword>
<dbReference type="InterPro" id="IPR036097">
    <property type="entry name" value="HisK_dim/P_sf"/>
</dbReference>
<dbReference type="Pfam" id="PF13188">
    <property type="entry name" value="PAS_8"/>
    <property type="match status" value="1"/>
</dbReference>
<evidence type="ECO:0000256" key="12">
    <source>
        <dbReference type="PROSITE-ProRule" id="PRU00169"/>
    </source>
</evidence>
<dbReference type="SMART" id="SM00387">
    <property type="entry name" value="HATPase_c"/>
    <property type="match status" value="1"/>
</dbReference>
<dbReference type="Pfam" id="PF02518">
    <property type="entry name" value="HATPase_c"/>
    <property type="match status" value="1"/>
</dbReference>
<dbReference type="SMART" id="SM00304">
    <property type="entry name" value="HAMP"/>
    <property type="match status" value="1"/>
</dbReference>
<evidence type="ECO:0000256" key="4">
    <source>
        <dbReference type="ARBA" id="ARBA00022475"/>
    </source>
</evidence>
<dbReference type="InterPro" id="IPR011006">
    <property type="entry name" value="CheY-like_superfamily"/>
</dbReference>
<dbReference type="CDD" id="cd00082">
    <property type="entry name" value="HisKA"/>
    <property type="match status" value="1"/>
</dbReference>
<dbReference type="PROSITE" id="PS50109">
    <property type="entry name" value="HIS_KIN"/>
    <property type="match status" value="1"/>
</dbReference>
<accession>A0ABS7D9S0</accession>
<dbReference type="SUPFAM" id="SSF55781">
    <property type="entry name" value="GAF domain-like"/>
    <property type="match status" value="1"/>
</dbReference>
<keyword evidence="7" id="KW-0547">Nucleotide-binding</keyword>
<evidence type="ECO:0000313" key="18">
    <source>
        <dbReference type="EMBL" id="MBW7476692.1"/>
    </source>
</evidence>
<evidence type="ECO:0000256" key="3">
    <source>
        <dbReference type="ARBA" id="ARBA00012438"/>
    </source>
</evidence>
<gene>
    <name evidence="18" type="ORF">K0T92_18400</name>
</gene>
<dbReference type="Gene3D" id="3.30.565.10">
    <property type="entry name" value="Histidine kinase-like ATPase, C-terminal domain"/>
    <property type="match status" value="1"/>
</dbReference>
<organism evidence="18 19">
    <name type="scientific">Paenibacillus oenotherae</name>
    <dbReference type="NCBI Taxonomy" id="1435645"/>
    <lineage>
        <taxon>Bacteria</taxon>
        <taxon>Bacillati</taxon>
        <taxon>Bacillota</taxon>
        <taxon>Bacilli</taxon>
        <taxon>Bacillales</taxon>
        <taxon>Paenibacillaceae</taxon>
        <taxon>Paenibacillus</taxon>
    </lineage>
</organism>
<dbReference type="InterPro" id="IPR005467">
    <property type="entry name" value="His_kinase_dom"/>
</dbReference>
<keyword evidence="9" id="KW-0067">ATP-binding</keyword>
<keyword evidence="14" id="KW-0812">Transmembrane</keyword>
<dbReference type="SUPFAM" id="SSF158472">
    <property type="entry name" value="HAMP domain-like"/>
    <property type="match status" value="1"/>
</dbReference>
<keyword evidence="10" id="KW-0902">Two-component regulatory system</keyword>
<dbReference type="SMART" id="SM00448">
    <property type="entry name" value="REC"/>
    <property type="match status" value="1"/>
</dbReference>
<evidence type="ECO:0000256" key="2">
    <source>
        <dbReference type="ARBA" id="ARBA00004651"/>
    </source>
</evidence>
<keyword evidence="6" id="KW-0808">Transferase</keyword>
<evidence type="ECO:0000256" key="6">
    <source>
        <dbReference type="ARBA" id="ARBA00022679"/>
    </source>
</evidence>
<dbReference type="SUPFAM" id="SSF52172">
    <property type="entry name" value="CheY-like"/>
    <property type="match status" value="1"/>
</dbReference>
<dbReference type="CDD" id="cd00075">
    <property type="entry name" value="HATPase"/>
    <property type="match status" value="1"/>
</dbReference>